<dbReference type="Gene3D" id="1.20.920.30">
    <property type="match status" value="1"/>
</dbReference>
<dbReference type="AlphaFoldDB" id="A0A821L214"/>
<dbReference type="GO" id="GO:0051959">
    <property type="term" value="F:dynein light intermediate chain binding"/>
    <property type="evidence" value="ECO:0007669"/>
    <property type="project" value="InterPro"/>
</dbReference>
<dbReference type="Gene3D" id="3.40.50.300">
    <property type="entry name" value="P-loop containing nucleotide triphosphate hydrolases"/>
    <property type="match status" value="1"/>
</dbReference>
<dbReference type="Pfam" id="PF12780">
    <property type="entry name" value="AAA_8"/>
    <property type="match status" value="1"/>
</dbReference>
<dbReference type="InterPro" id="IPR024317">
    <property type="entry name" value="Dynein_heavy_chain_D4_dom"/>
</dbReference>
<dbReference type="SUPFAM" id="SSF52540">
    <property type="entry name" value="P-loop containing nucleoside triphosphate hydrolases"/>
    <property type="match status" value="1"/>
</dbReference>
<dbReference type="EMBL" id="CAJOBP010039671">
    <property type="protein sequence ID" value="CAF4744362.1"/>
    <property type="molecule type" value="Genomic_DNA"/>
</dbReference>
<evidence type="ECO:0000259" key="2">
    <source>
        <dbReference type="Pfam" id="PF12780"/>
    </source>
</evidence>
<comment type="caution">
    <text evidence="3">The sequence shown here is derived from an EMBL/GenBank/DDBJ whole genome shotgun (WGS) entry which is preliminary data.</text>
</comment>
<evidence type="ECO:0000256" key="1">
    <source>
        <dbReference type="ARBA" id="ARBA00008887"/>
    </source>
</evidence>
<reference evidence="3" key="1">
    <citation type="submission" date="2021-02" db="EMBL/GenBank/DDBJ databases">
        <authorList>
            <person name="Nowell W R."/>
        </authorList>
    </citation>
    <scope>NUCLEOTIDE SEQUENCE</scope>
</reference>
<protein>
    <recommendedName>
        <fullName evidence="2">Dynein heavy chain AAA module D4 domain-containing protein</fullName>
    </recommendedName>
</protein>
<comment type="similarity">
    <text evidence="1">Belongs to the dynein heavy chain family.</text>
</comment>
<name>A0A821L214_9BILA</name>
<dbReference type="GO" id="GO:0030286">
    <property type="term" value="C:dynein complex"/>
    <property type="evidence" value="ECO:0007669"/>
    <property type="project" value="InterPro"/>
</dbReference>
<dbReference type="Proteomes" id="UP000663873">
    <property type="component" value="Unassembled WGS sequence"/>
</dbReference>
<dbReference type="PANTHER" id="PTHR45703">
    <property type="entry name" value="DYNEIN HEAVY CHAIN"/>
    <property type="match status" value="1"/>
</dbReference>
<feature type="non-terminal residue" evidence="3">
    <location>
        <position position="1"/>
    </location>
</feature>
<dbReference type="GO" id="GO:0045505">
    <property type="term" value="F:dynein intermediate chain binding"/>
    <property type="evidence" value="ECO:0007669"/>
    <property type="project" value="InterPro"/>
</dbReference>
<dbReference type="InterPro" id="IPR027417">
    <property type="entry name" value="P-loop_NTPase"/>
</dbReference>
<keyword evidence="4" id="KW-1185">Reference proteome</keyword>
<dbReference type="GO" id="GO:0007018">
    <property type="term" value="P:microtubule-based movement"/>
    <property type="evidence" value="ECO:0007669"/>
    <property type="project" value="InterPro"/>
</dbReference>
<gene>
    <name evidence="3" type="ORF">UJA718_LOCUS38560</name>
</gene>
<evidence type="ECO:0000313" key="3">
    <source>
        <dbReference type="EMBL" id="CAF4744362.1"/>
    </source>
</evidence>
<organism evidence="3 4">
    <name type="scientific">Rotaria socialis</name>
    <dbReference type="NCBI Taxonomy" id="392032"/>
    <lineage>
        <taxon>Eukaryota</taxon>
        <taxon>Metazoa</taxon>
        <taxon>Spiralia</taxon>
        <taxon>Gnathifera</taxon>
        <taxon>Rotifera</taxon>
        <taxon>Eurotatoria</taxon>
        <taxon>Bdelloidea</taxon>
        <taxon>Philodinida</taxon>
        <taxon>Philodinidae</taxon>
        <taxon>Rotaria</taxon>
    </lineage>
</organism>
<feature type="domain" description="Dynein heavy chain AAA module D4" evidence="2">
    <location>
        <begin position="73"/>
        <end position="214"/>
    </location>
</feature>
<dbReference type="InterPro" id="IPR026983">
    <property type="entry name" value="DHC"/>
</dbReference>
<sequence length="216" mass="24290">MLSRIHLYKIYSSKLKRSLVKPLRDNQALLKNSGRRTLPPAGRVLSRLSSKDLIPYIERGVARYRSEYRDTSVFLFREILDTIVRCDRVLTTPGGSLLLAGRSGVGRRTAIGVLASMNNMKLFSPKVGRNYGLKQFKNDLKTVLQSAGVDGEQCILLMEDYQFMESTFVELINSLLSAGEVPGLYTPDEVESILSPLREESSQEGFRGTMVQYFAQ</sequence>
<accession>A0A821L214</accession>
<proteinExistence type="inferred from homology"/>
<dbReference type="PANTHER" id="PTHR45703:SF22">
    <property type="entry name" value="DYNEIN CYTOPLASMIC 2 HEAVY CHAIN 1"/>
    <property type="match status" value="1"/>
</dbReference>
<evidence type="ECO:0000313" key="4">
    <source>
        <dbReference type="Proteomes" id="UP000663873"/>
    </source>
</evidence>